<protein>
    <submittedName>
        <fullName evidence="1">Uncharacterized protein</fullName>
    </submittedName>
</protein>
<gene>
    <name evidence="1" type="ORF">DPEC_G00145640</name>
</gene>
<proteinExistence type="predicted"/>
<reference evidence="1" key="1">
    <citation type="submission" date="2021-05" db="EMBL/GenBank/DDBJ databases">
        <authorList>
            <person name="Pan Q."/>
            <person name="Jouanno E."/>
            <person name="Zahm M."/>
            <person name="Klopp C."/>
            <person name="Cabau C."/>
            <person name="Louis A."/>
            <person name="Berthelot C."/>
            <person name="Parey E."/>
            <person name="Roest Crollius H."/>
            <person name="Montfort J."/>
            <person name="Robinson-Rechavi M."/>
            <person name="Bouchez O."/>
            <person name="Lampietro C."/>
            <person name="Lopez Roques C."/>
            <person name="Donnadieu C."/>
            <person name="Postlethwait J."/>
            <person name="Bobe J."/>
            <person name="Dillon D."/>
            <person name="Chandos A."/>
            <person name="von Hippel F."/>
            <person name="Guiguen Y."/>
        </authorList>
    </citation>
    <scope>NUCLEOTIDE SEQUENCE</scope>
    <source>
        <strain evidence="1">YG-Jan2019</strain>
    </source>
</reference>
<evidence type="ECO:0000313" key="2">
    <source>
        <dbReference type="Proteomes" id="UP001157502"/>
    </source>
</evidence>
<name>A0ACC2GNY7_DALPE</name>
<accession>A0ACC2GNY7</accession>
<organism evidence="1 2">
    <name type="scientific">Dallia pectoralis</name>
    <name type="common">Alaska blackfish</name>
    <dbReference type="NCBI Taxonomy" id="75939"/>
    <lineage>
        <taxon>Eukaryota</taxon>
        <taxon>Metazoa</taxon>
        <taxon>Chordata</taxon>
        <taxon>Craniata</taxon>
        <taxon>Vertebrata</taxon>
        <taxon>Euteleostomi</taxon>
        <taxon>Actinopterygii</taxon>
        <taxon>Neopterygii</taxon>
        <taxon>Teleostei</taxon>
        <taxon>Protacanthopterygii</taxon>
        <taxon>Esociformes</taxon>
        <taxon>Umbridae</taxon>
        <taxon>Dallia</taxon>
    </lineage>
</organism>
<keyword evidence="2" id="KW-1185">Reference proteome</keyword>
<dbReference type="EMBL" id="CM055738">
    <property type="protein sequence ID" value="KAJ8005343.1"/>
    <property type="molecule type" value="Genomic_DNA"/>
</dbReference>
<dbReference type="Proteomes" id="UP001157502">
    <property type="component" value="Chromosome 11"/>
</dbReference>
<comment type="caution">
    <text evidence="1">The sequence shown here is derived from an EMBL/GenBank/DDBJ whole genome shotgun (WGS) entry which is preliminary data.</text>
</comment>
<sequence>MENETNISQNMPQILLIFLWEMLFSKCWNVHCHICRQIGEPRHILTFEEQGLFGRLLIFNNYLIVSPVSPSYFCYIDISLKVPQSQLFLEVPCIYC</sequence>
<evidence type="ECO:0000313" key="1">
    <source>
        <dbReference type="EMBL" id="KAJ8005343.1"/>
    </source>
</evidence>